<dbReference type="EMBL" id="BAAACF010000001">
    <property type="protein sequence ID" value="GAA0720930.1"/>
    <property type="molecule type" value="Genomic_DNA"/>
</dbReference>
<feature type="domain" description="DUF4180" evidence="1">
    <location>
        <begin position="9"/>
        <end position="118"/>
    </location>
</feature>
<reference evidence="3" key="1">
    <citation type="journal article" date="2019" name="Int. J. Syst. Evol. Microbiol.">
        <title>The Global Catalogue of Microorganisms (GCM) 10K type strain sequencing project: providing services to taxonomists for standard genome sequencing and annotation.</title>
        <authorList>
            <consortium name="The Broad Institute Genomics Platform"/>
            <consortium name="The Broad Institute Genome Sequencing Center for Infectious Disease"/>
            <person name="Wu L."/>
            <person name="Ma J."/>
        </authorList>
    </citation>
    <scope>NUCLEOTIDE SEQUENCE [LARGE SCALE GENOMIC DNA]</scope>
    <source>
        <strain evidence="3">JCM 1405</strain>
    </source>
</reference>
<gene>
    <name evidence="2" type="ORF">GCM10008905_10720</name>
</gene>
<proteinExistence type="predicted"/>
<dbReference type="Proteomes" id="UP001500339">
    <property type="component" value="Unassembled WGS sequence"/>
</dbReference>
<dbReference type="Pfam" id="PF13788">
    <property type="entry name" value="DUF4180"/>
    <property type="match status" value="1"/>
</dbReference>
<keyword evidence="3" id="KW-1185">Reference proteome</keyword>
<organism evidence="2 3">
    <name type="scientific">Clostridium malenominatum</name>
    <dbReference type="NCBI Taxonomy" id="1539"/>
    <lineage>
        <taxon>Bacteria</taxon>
        <taxon>Bacillati</taxon>
        <taxon>Bacillota</taxon>
        <taxon>Clostridia</taxon>
        <taxon>Eubacteriales</taxon>
        <taxon>Clostridiaceae</taxon>
        <taxon>Clostridium</taxon>
    </lineage>
</organism>
<sequence length="123" mass="13830">MKITTIKQKDIEIAIVSSSEMIITDLQSALDFIATVSFEAGCNSIVLNKSAICEEFFQLKTQLAGEILQKFINYRVKIAIVGDFSVYSSKSLKDFIYECNKGKDIFFLENEKEAVEKLILANS</sequence>
<accession>A0ABP3U2R1</accession>
<name>A0ABP3U2R1_9CLOT</name>
<evidence type="ECO:0000259" key="1">
    <source>
        <dbReference type="Pfam" id="PF13788"/>
    </source>
</evidence>
<comment type="caution">
    <text evidence="2">The sequence shown here is derived from an EMBL/GenBank/DDBJ whole genome shotgun (WGS) entry which is preliminary data.</text>
</comment>
<evidence type="ECO:0000313" key="2">
    <source>
        <dbReference type="EMBL" id="GAA0720930.1"/>
    </source>
</evidence>
<dbReference type="InterPro" id="IPR025438">
    <property type="entry name" value="DUF4180"/>
</dbReference>
<evidence type="ECO:0000313" key="3">
    <source>
        <dbReference type="Proteomes" id="UP001500339"/>
    </source>
</evidence>
<dbReference type="RefSeq" id="WP_343767475.1">
    <property type="nucleotide sequence ID" value="NZ_BAAACF010000001.1"/>
</dbReference>
<protein>
    <submittedName>
        <fullName evidence="2">DUF4180 domain-containing protein</fullName>
    </submittedName>
</protein>